<keyword evidence="2" id="KW-1185">Reference proteome</keyword>
<evidence type="ECO:0000313" key="2">
    <source>
        <dbReference type="Proteomes" id="UP000018949"/>
    </source>
</evidence>
<name>W4RH31_9BACI</name>
<evidence type="ECO:0000313" key="1">
    <source>
        <dbReference type="EMBL" id="GAE43437.1"/>
    </source>
</evidence>
<reference evidence="1 2" key="1">
    <citation type="submission" date="2013-12" db="EMBL/GenBank/DDBJ databases">
        <title>NBRP : Genome information of microbial organism related human and environment.</title>
        <authorList>
            <person name="Hattori M."/>
            <person name="Oshima K."/>
            <person name="Inaba H."/>
            <person name="Suda W."/>
            <person name="Sakamoto M."/>
            <person name="Iino T."/>
            <person name="Kitahara M."/>
            <person name="Oshida Y."/>
            <person name="Iida T."/>
            <person name="Kudo T."/>
            <person name="Itoh T."/>
            <person name="Ahmed I."/>
            <person name="Ohkuma M."/>
        </authorList>
    </citation>
    <scope>NUCLEOTIDE SEQUENCE [LARGE SCALE GENOMIC DNA]</scope>
    <source>
        <strain evidence="1 2">JCM 21738</strain>
    </source>
</reference>
<sequence length="55" mass="6563">MLLHKKLKLIMRKEHADLIPNCNMAFYHVKIGFRILTAIFTKKPFIIFMNLSMEL</sequence>
<dbReference type="Proteomes" id="UP000018949">
    <property type="component" value="Unassembled WGS sequence"/>
</dbReference>
<comment type="caution">
    <text evidence="1">The sequence shown here is derived from an EMBL/GenBank/DDBJ whole genome shotgun (WGS) entry which is preliminary data.</text>
</comment>
<dbReference type="AlphaFoldDB" id="W4RH31"/>
<accession>W4RH31</accession>
<gene>
    <name evidence="1" type="ORF">JCM21738_72</name>
</gene>
<organism evidence="1 2">
    <name type="scientific">Mesobacillus boroniphilus JCM 21738</name>
    <dbReference type="NCBI Taxonomy" id="1294265"/>
    <lineage>
        <taxon>Bacteria</taxon>
        <taxon>Bacillati</taxon>
        <taxon>Bacillota</taxon>
        <taxon>Bacilli</taxon>
        <taxon>Bacillales</taxon>
        <taxon>Bacillaceae</taxon>
        <taxon>Mesobacillus</taxon>
    </lineage>
</organism>
<proteinExistence type="predicted"/>
<dbReference type="EMBL" id="BAUW01000001">
    <property type="protein sequence ID" value="GAE43437.1"/>
    <property type="molecule type" value="Genomic_DNA"/>
</dbReference>
<protein>
    <submittedName>
        <fullName evidence="1">Uncharacterized protein</fullName>
    </submittedName>
</protein>